<keyword evidence="2" id="KW-1185">Reference proteome</keyword>
<evidence type="ECO:0000313" key="1">
    <source>
        <dbReference type="EMBL" id="UQS86891.1"/>
    </source>
</evidence>
<dbReference type="EMBL" id="CP093361">
    <property type="protein sequence ID" value="UQS86891.1"/>
    <property type="molecule type" value="Genomic_DNA"/>
</dbReference>
<dbReference type="RefSeq" id="WP_260116691.1">
    <property type="nucleotide sequence ID" value="NZ_CP093361.1"/>
</dbReference>
<dbReference type="KEGG" id="lbe:MOO44_08510"/>
<gene>
    <name evidence="1" type="ORF">MOO44_08510</name>
</gene>
<dbReference type="AlphaFoldDB" id="A0A976RSC5"/>
<name>A0A976RSC5_9LACO</name>
<organism evidence="1 2">
    <name type="scientific">Nicoliella spurrieriana</name>
    <dbReference type="NCBI Taxonomy" id="2925830"/>
    <lineage>
        <taxon>Bacteria</taxon>
        <taxon>Bacillati</taxon>
        <taxon>Bacillota</taxon>
        <taxon>Bacilli</taxon>
        <taxon>Lactobacillales</taxon>
        <taxon>Lactobacillaceae</taxon>
        <taxon>Nicoliella</taxon>
    </lineage>
</organism>
<dbReference type="Proteomes" id="UP000831181">
    <property type="component" value="Chromosome"/>
</dbReference>
<reference evidence="1" key="1">
    <citation type="journal article" date="2022" name="Int. J. Syst. Evol. Microbiol.">
        <title>Apilactobacillus apisilvae sp. nov., Nicolia spurrieriana gen. nov. sp. nov., Bombilactobacillus folatiphilus sp. nov. and Bombilactobacillus thymidiniphilus sp. nov., four new lactic acid bacterial isolates from stingless bees Tetragonula carbonaria and Austroplebeia australis.</title>
        <authorList>
            <person name="Oliphant S.A."/>
            <person name="Watson-Haigh N.S."/>
            <person name="Sumby K.M."/>
            <person name="Gardner J."/>
            <person name="Groom S."/>
            <person name="Jiranek V."/>
        </authorList>
    </citation>
    <scope>NUCLEOTIDE SEQUENCE</scope>
    <source>
        <strain evidence="1">SGEP1_A5</strain>
    </source>
</reference>
<proteinExistence type="predicted"/>
<protein>
    <recommendedName>
        <fullName evidence="3">DUF2357 domain-containing protein</fullName>
    </recommendedName>
</protein>
<accession>A0A976RSC5</accession>
<sequence>MQTRVVLIRGRSGKEQLELTQAGTACYQIKENTYCSLAITVGANERVYLEGLSELKRVPLNSLARDERGRQYLASDCTVSLYDTKINKDVYIPGYYKLVVCADETRYQCWLKFNNKFFGTGENADQEYNQMVFDIDAAFKKLSQVATNKRARVASILLIDELMRFLKAHLEAFTGVVANLKQHPQNQLKRGHHWSPALTGRLDRRSLNRMAQKPSDGYYVQSNQVNFNTQANQNLKATLRRLNFILNPLVNANNDEIITPYVDLINQLLTHSWLKRVTDRPLRRQAHQIDYRYRFMTQFLTGVEDCLRKQHSIAAQSNQFGIARRSSYDLYEYWGFISVIVAFHQLGFSDVPLWSLAEQLMANNQPIDGLPKMTQVKMTKPVELGTLKLTVMAVITYNDEMDHVDNGRSKLWIDSNHYKPDLRVDFFDHDADDTLIGSFIMDTKYREIKYFINDRNKDTMQQLLDYYYKVNSSDMFKSAHYVENIPRELLRVVSKVGIINPVSSDAHLRRWGLESVFAVPSDKRQINDFIDAQITAILNLVTILHC</sequence>
<evidence type="ECO:0008006" key="3">
    <source>
        <dbReference type="Google" id="ProtNLM"/>
    </source>
</evidence>
<evidence type="ECO:0000313" key="2">
    <source>
        <dbReference type="Proteomes" id="UP000831181"/>
    </source>
</evidence>